<dbReference type="RefSeq" id="WP_244844158.1">
    <property type="nucleotide sequence ID" value="NZ_CP107006.1"/>
</dbReference>
<reference evidence="1" key="1">
    <citation type="submission" date="2022-10" db="EMBL/GenBank/DDBJ databases">
        <title>Chitinophaga sp. nov., isolated from soil.</title>
        <authorList>
            <person name="Jeon C.O."/>
        </authorList>
    </citation>
    <scope>NUCLEOTIDE SEQUENCE</scope>
    <source>
        <strain evidence="1">R8</strain>
    </source>
</reference>
<gene>
    <name evidence="1" type="ORF">MKQ68_19025</name>
</gene>
<proteinExistence type="predicted"/>
<organism evidence="1 2">
    <name type="scientific">Chitinophaga horti</name>
    <dbReference type="NCBI Taxonomy" id="2920382"/>
    <lineage>
        <taxon>Bacteria</taxon>
        <taxon>Pseudomonadati</taxon>
        <taxon>Bacteroidota</taxon>
        <taxon>Chitinophagia</taxon>
        <taxon>Chitinophagales</taxon>
        <taxon>Chitinophagaceae</taxon>
        <taxon>Chitinophaga</taxon>
    </lineage>
</organism>
<sequence>MAGSEIGKFVEMMFSLPAMKAPVKFEMKKSVKLVFVISRLIERGLAPGGSADPVLDLLSAEDIEELQQAKREMLEKVDLLDLNEKLKAFSK</sequence>
<protein>
    <submittedName>
        <fullName evidence="1">Uncharacterized protein</fullName>
    </submittedName>
</protein>
<name>A0ABY6IXS1_9BACT</name>
<accession>A0ABY6IXS1</accession>
<dbReference type="EMBL" id="CP107006">
    <property type="protein sequence ID" value="UYQ92183.1"/>
    <property type="molecule type" value="Genomic_DNA"/>
</dbReference>
<keyword evidence="2" id="KW-1185">Reference proteome</keyword>
<evidence type="ECO:0000313" key="1">
    <source>
        <dbReference type="EMBL" id="UYQ92183.1"/>
    </source>
</evidence>
<dbReference type="Proteomes" id="UP001162741">
    <property type="component" value="Chromosome"/>
</dbReference>
<evidence type="ECO:0000313" key="2">
    <source>
        <dbReference type="Proteomes" id="UP001162741"/>
    </source>
</evidence>